<feature type="compositionally biased region" description="Basic and acidic residues" evidence="2">
    <location>
        <begin position="90"/>
        <end position="99"/>
    </location>
</feature>
<dbReference type="STRING" id="227321.Q5B674"/>
<feature type="compositionally biased region" description="Low complexity" evidence="2">
    <location>
        <begin position="452"/>
        <end position="480"/>
    </location>
</feature>
<dbReference type="OMA" id="AWKVTCA"/>
<gene>
    <name evidence="3" type="ORF">ANIA_03956</name>
</gene>
<dbReference type="OrthoDB" id="3905365at2759"/>
<evidence type="ECO:0000313" key="4">
    <source>
        <dbReference type="Proteomes" id="UP000000560"/>
    </source>
</evidence>
<organism evidence="3 4">
    <name type="scientific">Emericella nidulans (strain FGSC A4 / ATCC 38163 / CBS 112.46 / NRRL 194 / M139)</name>
    <name type="common">Aspergillus nidulans</name>
    <dbReference type="NCBI Taxonomy" id="227321"/>
    <lineage>
        <taxon>Eukaryota</taxon>
        <taxon>Fungi</taxon>
        <taxon>Dikarya</taxon>
        <taxon>Ascomycota</taxon>
        <taxon>Pezizomycotina</taxon>
        <taxon>Eurotiomycetes</taxon>
        <taxon>Eurotiomycetidae</taxon>
        <taxon>Eurotiales</taxon>
        <taxon>Aspergillaceae</taxon>
        <taxon>Aspergillus</taxon>
        <taxon>Aspergillus subgen. Nidulantes</taxon>
    </lineage>
</organism>
<keyword evidence="4" id="KW-1185">Reference proteome</keyword>
<dbReference type="VEuPathDB" id="FungiDB:AN3956"/>
<feature type="region of interest" description="Disordered" evidence="2">
    <location>
        <begin position="78"/>
        <end position="118"/>
    </location>
</feature>
<dbReference type="RefSeq" id="XP_661560.1">
    <property type="nucleotide sequence ID" value="XM_656468.2"/>
</dbReference>
<reference evidence="4" key="2">
    <citation type="journal article" date="2009" name="Fungal Genet. Biol.">
        <title>The 2008 update of the Aspergillus nidulans genome annotation: a community effort.</title>
        <authorList>
            <person name="Wortman J.R."/>
            <person name="Gilsenan J.M."/>
            <person name="Joardar V."/>
            <person name="Deegan J."/>
            <person name="Clutterbuck J."/>
            <person name="Andersen M.R."/>
            <person name="Archer D."/>
            <person name="Bencina M."/>
            <person name="Braus G."/>
            <person name="Coutinho P."/>
            <person name="von Dohren H."/>
            <person name="Doonan J."/>
            <person name="Driessen A.J."/>
            <person name="Durek P."/>
            <person name="Espeso E."/>
            <person name="Fekete E."/>
            <person name="Flipphi M."/>
            <person name="Estrada C.G."/>
            <person name="Geysens S."/>
            <person name="Goldman G."/>
            <person name="de Groot P.W."/>
            <person name="Hansen K."/>
            <person name="Harris S.D."/>
            <person name="Heinekamp T."/>
            <person name="Helmstaedt K."/>
            <person name="Henrissat B."/>
            <person name="Hofmann G."/>
            <person name="Homan T."/>
            <person name="Horio T."/>
            <person name="Horiuchi H."/>
            <person name="James S."/>
            <person name="Jones M."/>
            <person name="Karaffa L."/>
            <person name="Karanyi Z."/>
            <person name="Kato M."/>
            <person name="Keller N."/>
            <person name="Kelly D.E."/>
            <person name="Kiel J.A."/>
            <person name="Kim J.M."/>
            <person name="van der Klei I.J."/>
            <person name="Klis F.M."/>
            <person name="Kovalchuk A."/>
            <person name="Krasevec N."/>
            <person name="Kubicek C.P."/>
            <person name="Liu B."/>
            <person name="Maccabe A."/>
            <person name="Meyer V."/>
            <person name="Mirabito P."/>
            <person name="Miskei M."/>
            <person name="Mos M."/>
            <person name="Mullins J."/>
            <person name="Nelson D.R."/>
            <person name="Nielsen J."/>
            <person name="Oakley B.R."/>
            <person name="Osmani S.A."/>
            <person name="Pakula T."/>
            <person name="Paszewski A."/>
            <person name="Paulsen I."/>
            <person name="Pilsyk S."/>
            <person name="Pocsi I."/>
            <person name="Punt P.J."/>
            <person name="Ram A.F."/>
            <person name="Ren Q."/>
            <person name="Robellet X."/>
            <person name="Robson G."/>
            <person name="Seiboth B."/>
            <person name="van Solingen P."/>
            <person name="Specht T."/>
            <person name="Sun J."/>
            <person name="Taheri-Talesh N."/>
            <person name="Takeshita N."/>
            <person name="Ussery D."/>
            <person name="vanKuyk P.A."/>
            <person name="Visser H."/>
            <person name="van de Vondervoort P.J."/>
            <person name="de Vries R.P."/>
            <person name="Walton J."/>
            <person name="Xiang X."/>
            <person name="Xiong Y."/>
            <person name="Zeng A.P."/>
            <person name="Brandt B.W."/>
            <person name="Cornell M.J."/>
            <person name="van den Hondel C.A."/>
            <person name="Visser J."/>
            <person name="Oliver S.G."/>
            <person name="Turner G."/>
        </authorList>
    </citation>
    <scope>GENOME REANNOTATION</scope>
    <source>
        <strain evidence="4">FGSC A4 / ATCC 38163 / CBS 112.46 / NRRL 194 / M139</strain>
    </source>
</reference>
<feature type="region of interest" description="Disordered" evidence="2">
    <location>
        <begin position="1"/>
        <end position="35"/>
    </location>
</feature>
<dbReference type="GeneID" id="2873375"/>
<accession>C8V5Z4</accession>
<evidence type="ECO:0000256" key="1">
    <source>
        <dbReference type="SAM" id="Coils"/>
    </source>
</evidence>
<reference evidence="4" key="1">
    <citation type="journal article" date="2005" name="Nature">
        <title>Sequencing of Aspergillus nidulans and comparative analysis with A. fumigatus and A. oryzae.</title>
        <authorList>
            <person name="Galagan J.E."/>
            <person name="Calvo S.E."/>
            <person name="Cuomo C."/>
            <person name="Ma L.J."/>
            <person name="Wortman J.R."/>
            <person name="Batzoglou S."/>
            <person name="Lee S.I."/>
            <person name="Basturkmen M."/>
            <person name="Spevak C.C."/>
            <person name="Clutterbuck J."/>
            <person name="Kapitonov V."/>
            <person name="Jurka J."/>
            <person name="Scazzocchio C."/>
            <person name="Farman M."/>
            <person name="Butler J."/>
            <person name="Purcell S."/>
            <person name="Harris S."/>
            <person name="Braus G.H."/>
            <person name="Draht O."/>
            <person name="Busch S."/>
            <person name="D'Enfert C."/>
            <person name="Bouchier C."/>
            <person name="Goldman G.H."/>
            <person name="Bell-Pedersen D."/>
            <person name="Griffiths-Jones S."/>
            <person name="Doonan J.H."/>
            <person name="Yu J."/>
            <person name="Vienken K."/>
            <person name="Pain A."/>
            <person name="Freitag M."/>
            <person name="Selker E.U."/>
            <person name="Archer D.B."/>
            <person name="Penalva M.A."/>
            <person name="Oakley B.R."/>
            <person name="Momany M."/>
            <person name="Tanaka T."/>
            <person name="Kumagai T."/>
            <person name="Asai K."/>
            <person name="Machida M."/>
            <person name="Nierman W.C."/>
            <person name="Denning D.W."/>
            <person name="Caddick M."/>
            <person name="Hynes M."/>
            <person name="Paoletti M."/>
            <person name="Fischer R."/>
            <person name="Miller B."/>
            <person name="Dyer P."/>
            <person name="Sachs M.S."/>
            <person name="Osmani S.A."/>
            <person name="Birren B.W."/>
        </authorList>
    </citation>
    <scope>NUCLEOTIDE SEQUENCE [LARGE SCALE GENOMIC DNA]</scope>
    <source>
        <strain evidence="4">FGSC A4 / ATCC 38163 / CBS 112.46 / NRRL 194 / M139</strain>
    </source>
</reference>
<feature type="compositionally biased region" description="Polar residues" evidence="2">
    <location>
        <begin position="21"/>
        <end position="32"/>
    </location>
</feature>
<dbReference type="AlphaFoldDB" id="Q5B674"/>
<dbReference type="eggNOG" id="ENOG502SC6I">
    <property type="taxonomic scope" value="Eukaryota"/>
</dbReference>
<dbReference type="Proteomes" id="UP000000560">
    <property type="component" value="Chromosome II"/>
</dbReference>
<sequence length="557" mass="60947">MDDGASTRPADTPEDSGPGEETQTQGTSSKNQALKDRKCQYCNQAFTSSSLGRHLDQFLFKKKPDGIHDVEEIRRIRSGITRRQARTSTGKRDTPDRGLAKGSLDSAQGGEPGGKGPIRMMFNTPTWHATGVINDIPNPSQLQEQAASRFAASQSRMGSFAPTDLGRSSAATNPDTVRALELALREVLDNIKAATSRMRPRISPFEFDIQVQTFPSLCLQLLPPPPTLFAPNPFPSNSSFPLDPPGPDHLNIVRQAIRAKIEQWQSDQLAAESTTNLGKTSLGMDATTIQRNAQQHEELSLRHLELAYKHWLSLPYDSRRDAWQLEIMRAFARESEKRKSLDEQLARVQQEANQLRSQVEKLGTCQWPREFALFPPETLPLPRDVARELDAKESQISPGSARWDYENVVAKWKRVVMHDRTMGRVGISASSPLHDEPTSTAASDSKSRTIQPPSTASPSAGPSPVQNPNANPNPSSPYMSHESPNAAPQAKRQRLMNGRPHPNAPTEQSAAGATQGAPVSSGPWHSVQNQQAQAHVQGPSHGHGHGQQPSPPSPSTG</sequence>
<dbReference type="KEGG" id="ani:ANIA_03956"/>
<protein>
    <submittedName>
        <fullName evidence="3">Uncharacterized protein</fullName>
    </submittedName>
</protein>
<evidence type="ECO:0000256" key="2">
    <source>
        <dbReference type="SAM" id="MobiDB-lite"/>
    </source>
</evidence>
<proteinExistence type="predicted"/>
<dbReference type="InParanoid" id="Q5B674"/>
<feature type="region of interest" description="Disordered" evidence="2">
    <location>
        <begin position="426"/>
        <end position="557"/>
    </location>
</feature>
<keyword evidence="1" id="KW-0175">Coiled coil</keyword>
<name>Q5B674_EMENI</name>
<dbReference type="HOGENOM" id="CLU_014177_4_0_1"/>
<evidence type="ECO:0000313" key="3">
    <source>
        <dbReference type="EMBL" id="CBF75014.1"/>
    </source>
</evidence>
<feature type="coiled-coil region" evidence="1">
    <location>
        <begin position="331"/>
        <end position="358"/>
    </location>
</feature>
<dbReference type="EMBL" id="BN001302">
    <property type="protein sequence ID" value="CBF75014.1"/>
    <property type="molecule type" value="Genomic_DNA"/>
</dbReference>
<accession>Q5B674</accession>
<feature type="compositionally biased region" description="Polar residues" evidence="2">
    <location>
        <begin position="438"/>
        <end position="451"/>
    </location>
</feature>